<dbReference type="AlphaFoldDB" id="A0A0G0N817"/>
<accession>A0A0G0N817</accession>
<protein>
    <submittedName>
        <fullName evidence="2">Uncharacterized protein</fullName>
    </submittedName>
</protein>
<sequence length="177" mass="18987">MESKNLQKLIIGFAVAALVISIGAFGFAMRVYQNTGAQKEMVATEESEGIASETSEISIIRNGFIGVPKTTAIRNEGDVKVLTLRGHEIQAGGFVAGYEPVLASDNTIREIRISSETAITKLSFSKSSESPKIVQIAFKDLTELIAKGTYLANFEVEGATPASLDQIAPALDIYVEE</sequence>
<reference evidence="2 3" key="1">
    <citation type="journal article" date="2015" name="Nature">
        <title>rRNA introns, odd ribosomes, and small enigmatic genomes across a large radiation of phyla.</title>
        <authorList>
            <person name="Brown C.T."/>
            <person name="Hug L.A."/>
            <person name="Thomas B.C."/>
            <person name="Sharon I."/>
            <person name="Castelle C.J."/>
            <person name="Singh A."/>
            <person name="Wilkins M.J."/>
            <person name="Williams K.H."/>
            <person name="Banfield J.F."/>
        </authorList>
    </citation>
    <scope>NUCLEOTIDE SEQUENCE [LARGE SCALE GENOMIC DNA]</scope>
</reference>
<evidence type="ECO:0000256" key="1">
    <source>
        <dbReference type="SAM" id="Phobius"/>
    </source>
</evidence>
<dbReference type="STRING" id="1619013.UT41_C0002G0078"/>
<organism evidence="2 3">
    <name type="scientific">Candidatus Wolfebacteria bacterium GW2011_GWC2_39_22</name>
    <dbReference type="NCBI Taxonomy" id="1619013"/>
    <lineage>
        <taxon>Bacteria</taxon>
        <taxon>Candidatus Wolfeibacteriota</taxon>
    </lineage>
</organism>
<keyword evidence="1" id="KW-0472">Membrane</keyword>
<proteinExistence type="predicted"/>
<name>A0A0G0N817_9BACT</name>
<evidence type="ECO:0000313" key="2">
    <source>
        <dbReference type="EMBL" id="KKR12304.1"/>
    </source>
</evidence>
<gene>
    <name evidence="2" type="ORF">UT41_C0002G0078</name>
</gene>
<feature type="transmembrane region" description="Helical" evidence="1">
    <location>
        <begin position="9"/>
        <end position="32"/>
    </location>
</feature>
<comment type="caution">
    <text evidence="2">The sequence shown here is derived from an EMBL/GenBank/DDBJ whole genome shotgun (WGS) entry which is preliminary data.</text>
</comment>
<keyword evidence="1" id="KW-0812">Transmembrane</keyword>
<keyword evidence="1" id="KW-1133">Transmembrane helix</keyword>
<evidence type="ECO:0000313" key="3">
    <source>
        <dbReference type="Proteomes" id="UP000034665"/>
    </source>
</evidence>
<dbReference type="Proteomes" id="UP000034665">
    <property type="component" value="Unassembled WGS sequence"/>
</dbReference>
<dbReference type="EMBL" id="LBWR01000002">
    <property type="protein sequence ID" value="KKR12304.1"/>
    <property type="molecule type" value="Genomic_DNA"/>
</dbReference>